<feature type="site" description="Important for tRNA discrimination" evidence="9">
    <location>
        <position position="84"/>
    </location>
</feature>
<comment type="caution">
    <text evidence="9">Lacks conserved residue(s) required for the propagation of feature annotation.</text>
</comment>
<dbReference type="PROSITE" id="PS50862">
    <property type="entry name" value="AA_TRNA_LIGASE_II"/>
    <property type="match status" value="1"/>
</dbReference>
<dbReference type="NCBIfam" id="TIGR00458">
    <property type="entry name" value="aspS_nondisc"/>
    <property type="match status" value="1"/>
</dbReference>
<evidence type="ECO:0000256" key="7">
    <source>
        <dbReference type="ARBA" id="ARBA00022917"/>
    </source>
</evidence>
<dbReference type="RefSeq" id="WP_088819701.1">
    <property type="nucleotide sequence ID" value="NZ_CP019964.1"/>
</dbReference>
<evidence type="ECO:0000256" key="8">
    <source>
        <dbReference type="ARBA" id="ARBA00023146"/>
    </source>
</evidence>
<keyword evidence="12" id="KW-1185">Reference proteome</keyword>
<feature type="binding site" evidence="9">
    <location>
        <position position="352"/>
    </location>
    <ligand>
        <name>Mg(2+)</name>
        <dbReference type="ChEBI" id="CHEBI:18420"/>
        <label>2</label>
    </ligand>
</feature>
<keyword evidence="4 9" id="KW-0436">Ligase</keyword>
<dbReference type="InterPro" id="IPR004365">
    <property type="entry name" value="NA-bd_OB_tRNA"/>
</dbReference>
<proteinExistence type="inferred from homology"/>
<dbReference type="InterPro" id="IPR045864">
    <property type="entry name" value="aa-tRNA-synth_II/BPL/LPL"/>
</dbReference>
<dbReference type="KEGG" id="marh:Mia14_0202"/>
<keyword evidence="6 9" id="KW-0067">ATP-binding</keyword>
<organism evidence="11 12">
    <name type="scientific">Candidatus Mancarchaeum acidiphilum</name>
    <dbReference type="NCBI Taxonomy" id="1920749"/>
    <lineage>
        <taxon>Archaea</taxon>
        <taxon>Candidatus Micrarchaeota</taxon>
        <taxon>Candidatus Mancarchaeum</taxon>
    </lineage>
</organism>
<dbReference type="PRINTS" id="PR01042">
    <property type="entry name" value="TRNASYNTHASP"/>
</dbReference>
<evidence type="ECO:0000256" key="6">
    <source>
        <dbReference type="ARBA" id="ARBA00022840"/>
    </source>
</evidence>
<evidence type="ECO:0000256" key="1">
    <source>
        <dbReference type="ARBA" id="ARBA00004496"/>
    </source>
</evidence>
<dbReference type="InterPro" id="IPR002312">
    <property type="entry name" value="Asp/Asn-tRNA-synth_IIb"/>
</dbReference>
<comment type="subcellular location">
    <subcellularLocation>
        <location evidence="1 9">Cytoplasm</location>
    </subcellularLocation>
</comment>
<accession>A0A218NM48</accession>
<dbReference type="InterPro" id="IPR012340">
    <property type="entry name" value="NA-bd_OB-fold"/>
</dbReference>
<dbReference type="PANTHER" id="PTHR43450:SF1">
    <property type="entry name" value="ASPARTATE--TRNA LIGASE, CYTOPLASMIC"/>
    <property type="match status" value="1"/>
</dbReference>
<dbReference type="InterPro" id="IPR006195">
    <property type="entry name" value="aa-tRNA-synth_II"/>
</dbReference>
<dbReference type="EMBL" id="CP019964">
    <property type="protein sequence ID" value="ASI13536.1"/>
    <property type="molecule type" value="Genomic_DNA"/>
</dbReference>
<keyword evidence="5 9" id="KW-0547">Nucleotide-binding</keyword>
<feature type="binding site" evidence="9">
    <location>
        <position position="352"/>
    </location>
    <ligand>
        <name>ATP</name>
        <dbReference type="ChEBI" id="CHEBI:30616"/>
    </ligand>
</feature>
<dbReference type="GO" id="GO:0003723">
    <property type="term" value="F:RNA binding"/>
    <property type="evidence" value="ECO:0007669"/>
    <property type="project" value="TreeGrafter"/>
</dbReference>
<comment type="subunit">
    <text evidence="9">Homodimer.</text>
</comment>
<evidence type="ECO:0000256" key="3">
    <source>
        <dbReference type="ARBA" id="ARBA00022490"/>
    </source>
</evidence>
<dbReference type="InterPro" id="IPR004364">
    <property type="entry name" value="Aa-tRNA-synt_II"/>
</dbReference>
<feature type="region of interest" description="Aspartate" evidence="9">
    <location>
        <begin position="191"/>
        <end position="194"/>
    </location>
</feature>
<evidence type="ECO:0000259" key="10">
    <source>
        <dbReference type="PROSITE" id="PS50862"/>
    </source>
</evidence>
<keyword evidence="8 9" id="KW-0030">Aminoacyl-tRNA synthetase</keyword>
<dbReference type="GeneID" id="33313760"/>
<evidence type="ECO:0000256" key="5">
    <source>
        <dbReference type="ARBA" id="ARBA00022741"/>
    </source>
</evidence>
<dbReference type="NCBIfam" id="NF003483">
    <property type="entry name" value="PRK05159.1"/>
    <property type="match status" value="1"/>
</dbReference>
<comment type="catalytic activity">
    <reaction evidence="9">
        <text>tRNA(Asp) + L-aspartate + ATP = L-aspartyl-tRNA(Asp) + AMP + diphosphate</text>
        <dbReference type="Rhea" id="RHEA:19649"/>
        <dbReference type="Rhea" id="RHEA-COMP:9660"/>
        <dbReference type="Rhea" id="RHEA-COMP:9678"/>
        <dbReference type="ChEBI" id="CHEBI:29991"/>
        <dbReference type="ChEBI" id="CHEBI:30616"/>
        <dbReference type="ChEBI" id="CHEBI:33019"/>
        <dbReference type="ChEBI" id="CHEBI:78442"/>
        <dbReference type="ChEBI" id="CHEBI:78516"/>
        <dbReference type="ChEBI" id="CHEBI:456215"/>
        <dbReference type="EC" id="6.1.1.12"/>
    </reaction>
</comment>
<feature type="binding site" evidence="9">
    <location>
        <position position="352"/>
    </location>
    <ligand>
        <name>Mg(2+)</name>
        <dbReference type="ChEBI" id="CHEBI:18420"/>
        <label>3</label>
    </ligand>
</feature>
<feature type="binding site" evidence="9">
    <location>
        <position position="169"/>
    </location>
    <ligand>
        <name>L-aspartate</name>
        <dbReference type="ChEBI" id="CHEBI:29991"/>
    </ligand>
</feature>
<comment type="function">
    <text evidence="9">Catalyzes the attachment of L-aspartate to tRNA(Asp) in a two-step reaction: L-aspartate is first activated by ATP to form Asp-AMP and then transferred to the acceptor end of tRNA(Asp).</text>
</comment>
<gene>
    <name evidence="9" type="primary">aspS</name>
    <name evidence="11" type="ORF">Mia14_0202</name>
</gene>
<dbReference type="GO" id="GO:0005524">
    <property type="term" value="F:ATP binding"/>
    <property type="evidence" value="ECO:0007669"/>
    <property type="project" value="UniProtKB-UniRule"/>
</dbReference>
<reference evidence="11 12" key="1">
    <citation type="journal article" date="2017" name="Nat. Commun.">
        <title>'ARMAN' archaea depend on association with euryarchaeal host in culture and in situ.</title>
        <authorList>
            <person name="Golyshina O."/>
            <person name="Toshchakov S."/>
            <person name="Makarova K."/>
            <person name="Gavrilov S."/>
            <person name="Korzhenkov A."/>
            <person name="La Cono V."/>
            <person name="Arcadi E."/>
            <person name="Nechitaylo T."/>
            <person name="Ferrer M."/>
            <person name="Kublanov I."/>
            <person name="Wolf Y."/>
            <person name="Yakimov M."/>
            <person name="Golyshin P."/>
            <person name="Slesarev A."/>
            <person name="Kozyavkin S."/>
        </authorList>
    </citation>
    <scope>NUCLEOTIDE SEQUENCE [LARGE SCALE GENOMIC DNA]</scope>
    <source>
        <strain evidence="11 12">Mia14</strain>
    </source>
</reference>
<comment type="cofactor">
    <cofactor evidence="9">
        <name>Mg(2+)</name>
        <dbReference type="ChEBI" id="CHEBI:18420"/>
    </cofactor>
    <text evidence="9">Binds 3 Mg(2+) cations per subunit. The strongest magnesium site (Mg1) is bound to the beta- and gamma-phosphates of ATP and four water molecules complete its coordination sphere.</text>
</comment>
<dbReference type="Pfam" id="PF01336">
    <property type="entry name" value="tRNA_anti-codon"/>
    <property type="match status" value="1"/>
</dbReference>
<dbReference type="Proteomes" id="UP000197679">
    <property type="component" value="Chromosome"/>
</dbReference>
<dbReference type="FunFam" id="3.30.930.10:FF:000038">
    <property type="entry name" value="Aspartate--tRNA ligase"/>
    <property type="match status" value="1"/>
</dbReference>
<evidence type="ECO:0000256" key="2">
    <source>
        <dbReference type="ARBA" id="ARBA00005312"/>
    </source>
</evidence>
<feature type="domain" description="Aminoacyl-transfer RNA synthetases class-II family profile" evidence="10">
    <location>
        <begin position="136"/>
        <end position="429"/>
    </location>
</feature>
<comment type="similarity">
    <text evidence="2 9">Belongs to the class-II aminoacyl-tRNA synthetase family. Type 2 subfamily.</text>
</comment>
<feature type="binding site" evidence="9">
    <location>
        <begin position="400"/>
        <end position="403"/>
    </location>
    <ligand>
        <name>ATP</name>
        <dbReference type="ChEBI" id="CHEBI:30616"/>
    </ligand>
</feature>
<dbReference type="PANTHER" id="PTHR43450">
    <property type="entry name" value="ASPARTYL-TRNA SYNTHETASE"/>
    <property type="match status" value="1"/>
</dbReference>
<keyword evidence="9" id="KW-0460">Magnesium</keyword>
<keyword evidence="7 9" id="KW-0648">Protein biosynthesis</keyword>
<feature type="binding site" evidence="9">
    <location>
        <position position="213"/>
    </location>
    <ligand>
        <name>L-aspartate</name>
        <dbReference type="ChEBI" id="CHEBI:29991"/>
    </ligand>
</feature>
<evidence type="ECO:0000313" key="11">
    <source>
        <dbReference type="EMBL" id="ASI13536.1"/>
    </source>
</evidence>
<keyword evidence="3 9" id="KW-0963">Cytoplasm</keyword>
<name>A0A218NM48_9ARCH</name>
<evidence type="ECO:0000256" key="4">
    <source>
        <dbReference type="ARBA" id="ARBA00022598"/>
    </source>
</evidence>
<feature type="binding site" evidence="9">
    <location>
        <position position="359"/>
    </location>
    <ligand>
        <name>L-aspartate</name>
        <dbReference type="ChEBI" id="CHEBI:29991"/>
    </ligand>
</feature>
<feature type="binding site" evidence="9">
    <location>
        <position position="355"/>
    </location>
    <ligand>
        <name>L-aspartate</name>
        <dbReference type="ChEBI" id="CHEBI:29991"/>
    </ligand>
</feature>
<feature type="binding site" evidence="9">
    <location>
        <position position="355"/>
    </location>
    <ligand>
        <name>Mg(2+)</name>
        <dbReference type="ChEBI" id="CHEBI:18420"/>
        <label>2</label>
    </ligand>
</feature>
<dbReference type="SUPFAM" id="SSF50249">
    <property type="entry name" value="Nucleic acid-binding proteins"/>
    <property type="match status" value="1"/>
</dbReference>
<dbReference type="OrthoDB" id="5908at2157"/>
<dbReference type="CDD" id="cd00776">
    <property type="entry name" value="AsxRS_core"/>
    <property type="match status" value="1"/>
</dbReference>
<dbReference type="Gene3D" id="3.30.930.10">
    <property type="entry name" value="Bira Bifunctional Protein, Domain 2"/>
    <property type="match status" value="1"/>
</dbReference>
<protein>
    <recommendedName>
        <fullName evidence="9">Aspartate--tRNA(Asp) ligase</fullName>
        <ecNumber evidence="9">6.1.1.12</ecNumber>
    </recommendedName>
    <alternativeName>
        <fullName evidence="9">Aspartyl-tRNA synthetase</fullName>
        <shortName evidence="9">AspRS</shortName>
    </alternativeName>
    <alternativeName>
        <fullName evidence="9">Discriminating aspartyl-tRNA synthetase</fullName>
        <shortName evidence="9">D-AspRS</shortName>
    </alternativeName>
</protein>
<sequence length="429" mass="48960">MIRSNYVSEITQEMDNQKVTLAGWVHEVRKLKNVTFLLLRDITGIIQVTGKAGTCDKNIIESMDIPKESVISVEGIVKINPEAKIGFEIIPTKITNLNPISKVIPFETTGKVPAELDTRLDYRYIDLRRLQTEAIFKIESTILNSFRNFLYNKGFNEIRTSSIVAEATEGGADLFPLQYFEEKAYLAQSPQLYKQMAVIGGLDKVFMIMPVYRAEKSNDLYHLNEITQMDVEIGFSDYNDAEKLLKDTLEFIISEVVRRNDSDLKVLGIELKVPETKVIEYAEVVKKLKEKGESIEFGDDFSREHEKAIEKYFGESVLVTEFPTKVRAFYSMPNENNKELSHSYDLIYKGMEISSGAQRIHIADMLVDAIKERGMDPNNFKSYVDAFRCGAPPHAGWSIGLERLAMQITGMKNIRECAMFPRDRKRISP</sequence>
<dbReference type="EC" id="6.1.1.12" evidence="9"/>
<evidence type="ECO:0000313" key="12">
    <source>
        <dbReference type="Proteomes" id="UP000197679"/>
    </source>
</evidence>
<dbReference type="HAMAP" id="MF_02075">
    <property type="entry name" value="Asp_tRNA_synth_type2"/>
    <property type="match status" value="1"/>
</dbReference>
<dbReference type="Gene3D" id="2.40.50.140">
    <property type="entry name" value="Nucleic acid-binding proteins"/>
    <property type="match status" value="1"/>
</dbReference>
<dbReference type="AlphaFoldDB" id="A0A218NM48"/>
<dbReference type="GO" id="GO:0004815">
    <property type="term" value="F:aspartate-tRNA ligase activity"/>
    <property type="evidence" value="ECO:0007669"/>
    <property type="project" value="UniProtKB-UniRule"/>
</dbReference>
<evidence type="ECO:0000256" key="9">
    <source>
        <dbReference type="HAMAP-Rule" id="MF_02075"/>
    </source>
</evidence>
<dbReference type="SUPFAM" id="SSF55681">
    <property type="entry name" value="Class II aaRS and biotin synthetases"/>
    <property type="match status" value="1"/>
</dbReference>
<dbReference type="GO" id="GO:0006422">
    <property type="term" value="P:aspartyl-tRNA aminoacylation"/>
    <property type="evidence" value="ECO:0007669"/>
    <property type="project" value="UniProtKB-UniRule"/>
</dbReference>
<dbReference type="GO" id="GO:0017101">
    <property type="term" value="C:aminoacyl-tRNA synthetase multienzyme complex"/>
    <property type="evidence" value="ECO:0007669"/>
    <property type="project" value="TreeGrafter"/>
</dbReference>
<feature type="binding site" evidence="9">
    <location>
        <begin position="213"/>
        <end position="215"/>
    </location>
    <ligand>
        <name>ATP</name>
        <dbReference type="ChEBI" id="CHEBI:30616"/>
    </ligand>
</feature>
<dbReference type="InterPro" id="IPR004523">
    <property type="entry name" value="Asp-tRNA_synthase_2"/>
</dbReference>
<keyword evidence="9" id="KW-0479">Metal-binding</keyword>
<dbReference type="GO" id="GO:0000287">
    <property type="term" value="F:magnesium ion binding"/>
    <property type="evidence" value="ECO:0007669"/>
    <property type="project" value="UniProtKB-UniRule"/>
</dbReference>
<dbReference type="GO" id="GO:0005829">
    <property type="term" value="C:cytosol"/>
    <property type="evidence" value="ECO:0007669"/>
    <property type="project" value="TreeGrafter"/>
</dbReference>
<dbReference type="Pfam" id="PF00152">
    <property type="entry name" value="tRNA-synt_2"/>
    <property type="match status" value="1"/>
</dbReference>